<feature type="binding site" evidence="12">
    <location>
        <position position="274"/>
    </location>
    <ligand>
        <name>K(+)</name>
        <dbReference type="ChEBI" id="CHEBI:29103"/>
    </ligand>
</feature>
<evidence type="ECO:0000256" key="11">
    <source>
        <dbReference type="ARBA" id="ARBA00023277"/>
    </source>
</evidence>
<evidence type="ECO:0000256" key="10">
    <source>
        <dbReference type="ARBA" id="ARBA00022958"/>
    </source>
</evidence>
<evidence type="ECO:0000256" key="5">
    <source>
        <dbReference type="ARBA" id="ARBA00022723"/>
    </source>
</evidence>
<evidence type="ECO:0000313" key="14">
    <source>
        <dbReference type="EMBL" id="MFC5502926.1"/>
    </source>
</evidence>
<evidence type="ECO:0000256" key="12">
    <source>
        <dbReference type="HAMAP-Rule" id="MF_01987"/>
    </source>
</evidence>
<dbReference type="InterPro" id="IPR002139">
    <property type="entry name" value="Ribo/fructo_kinase"/>
</dbReference>
<dbReference type="InterPro" id="IPR011611">
    <property type="entry name" value="PfkB_dom"/>
</dbReference>
<gene>
    <name evidence="12" type="primary">rbsK</name>
    <name evidence="14" type="ORF">ACFPJ4_11810</name>
</gene>
<feature type="binding site" evidence="12">
    <location>
        <position position="141"/>
    </location>
    <ligand>
        <name>substrate</name>
    </ligand>
</feature>
<feature type="binding site" evidence="12">
    <location>
        <position position="244"/>
    </location>
    <ligand>
        <name>substrate</name>
    </ligand>
</feature>
<dbReference type="EMBL" id="JBHSMG010000003">
    <property type="protein sequence ID" value="MFC5502926.1"/>
    <property type="molecule type" value="Genomic_DNA"/>
</dbReference>
<evidence type="ECO:0000256" key="4">
    <source>
        <dbReference type="ARBA" id="ARBA00022679"/>
    </source>
</evidence>
<feature type="binding site" evidence="12">
    <location>
        <position position="187"/>
    </location>
    <ligand>
        <name>ATP</name>
        <dbReference type="ChEBI" id="CHEBI:30616"/>
    </ligand>
</feature>
<sequence>MTAAVIVVGSVNVDLVAAGGRMPRPGETVSMARFAEAQGGKGGNQASAAAALGARTYLVGAVGSDHWGAAARADLAARGVEVSGLATVDGATGVAIILVDDDGENSIAIVPGANSAVTPVVVASALDAIDEPQAIVVACLEVPLDAVEEAARVAARRGWGFVLNPAPAPLGALPASLLAAASVITPNETELESLGGVAALLAAGAGAVVVTRGGEGAELHRAGAAPQHIAPIPADVVDTTGAGDAFTAALAVGLAEGRALPDAVSWAAVAGAIATEGFGARGSLPTSAQVQARLRS</sequence>
<feature type="active site" description="Proton acceptor" evidence="12">
    <location>
        <position position="244"/>
    </location>
</feature>
<evidence type="ECO:0000256" key="6">
    <source>
        <dbReference type="ARBA" id="ARBA00022741"/>
    </source>
</evidence>
<dbReference type="GO" id="GO:0016301">
    <property type="term" value="F:kinase activity"/>
    <property type="evidence" value="ECO:0007669"/>
    <property type="project" value="UniProtKB-KW"/>
</dbReference>
<comment type="catalytic activity">
    <reaction evidence="12">
        <text>D-ribose + ATP = D-ribose 5-phosphate + ADP + H(+)</text>
        <dbReference type="Rhea" id="RHEA:13697"/>
        <dbReference type="ChEBI" id="CHEBI:15378"/>
        <dbReference type="ChEBI" id="CHEBI:30616"/>
        <dbReference type="ChEBI" id="CHEBI:47013"/>
        <dbReference type="ChEBI" id="CHEBI:78346"/>
        <dbReference type="ChEBI" id="CHEBI:456216"/>
        <dbReference type="EC" id="2.7.1.15"/>
    </reaction>
</comment>
<feature type="domain" description="Carbohydrate kinase PfkB" evidence="13">
    <location>
        <begin position="5"/>
        <end position="286"/>
    </location>
</feature>
<proteinExistence type="inferred from homology"/>
<feature type="binding site" evidence="12">
    <location>
        <begin position="243"/>
        <end position="244"/>
    </location>
    <ligand>
        <name>ATP</name>
        <dbReference type="ChEBI" id="CHEBI:30616"/>
    </ligand>
</feature>
<keyword evidence="4 12" id="KW-0808">Transferase</keyword>
<dbReference type="EC" id="2.7.1.15" evidence="2 12"/>
<feature type="binding site" evidence="12">
    <location>
        <begin position="40"/>
        <end position="44"/>
    </location>
    <ligand>
        <name>substrate</name>
    </ligand>
</feature>
<feature type="binding site" evidence="12">
    <location>
        <position position="240"/>
    </location>
    <ligand>
        <name>K(+)</name>
        <dbReference type="ChEBI" id="CHEBI:29103"/>
    </ligand>
</feature>
<keyword evidence="5 12" id="KW-0479">Metal-binding</keyword>
<dbReference type="Gene3D" id="3.40.1190.20">
    <property type="match status" value="1"/>
</dbReference>
<comment type="subunit">
    <text evidence="12">Homodimer.</text>
</comment>
<dbReference type="InterPro" id="IPR029056">
    <property type="entry name" value="Ribokinase-like"/>
</dbReference>
<keyword evidence="7 12" id="KW-0418">Kinase</keyword>
<keyword evidence="10 12" id="KW-0630">Potassium</keyword>
<dbReference type="Pfam" id="PF00294">
    <property type="entry name" value="PfkB"/>
    <property type="match status" value="1"/>
</dbReference>
<dbReference type="PANTHER" id="PTHR10584">
    <property type="entry name" value="SUGAR KINASE"/>
    <property type="match status" value="1"/>
</dbReference>
<comment type="subcellular location">
    <subcellularLocation>
        <location evidence="12">Cytoplasm</location>
    </subcellularLocation>
</comment>
<evidence type="ECO:0000256" key="9">
    <source>
        <dbReference type="ARBA" id="ARBA00022842"/>
    </source>
</evidence>
<feature type="binding site" evidence="12">
    <location>
        <position position="279"/>
    </location>
    <ligand>
        <name>K(+)</name>
        <dbReference type="ChEBI" id="CHEBI:29103"/>
    </ligand>
</feature>
<dbReference type="PANTHER" id="PTHR10584:SF166">
    <property type="entry name" value="RIBOKINASE"/>
    <property type="match status" value="1"/>
</dbReference>
<reference evidence="15" key="1">
    <citation type="journal article" date="2019" name="Int. J. Syst. Evol. Microbiol.">
        <title>The Global Catalogue of Microorganisms (GCM) 10K type strain sequencing project: providing services to taxonomists for standard genome sequencing and annotation.</title>
        <authorList>
            <consortium name="The Broad Institute Genomics Platform"/>
            <consortium name="The Broad Institute Genome Sequencing Center for Infectious Disease"/>
            <person name="Wu L."/>
            <person name="Ma J."/>
        </authorList>
    </citation>
    <scope>NUCLEOTIDE SEQUENCE [LARGE SCALE GENOMIC DNA]</scope>
    <source>
        <strain evidence="15">CGMCC 4.6997</strain>
    </source>
</reference>
<evidence type="ECO:0000259" key="13">
    <source>
        <dbReference type="Pfam" id="PF00294"/>
    </source>
</evidence>
<dbReference type="PRINTS" id="PR00990">
    <property type="entry name" value="RIBOKINASE"/>
</dbReference>
<evidence type="ECO:0000313" key="15">
    <source>
        <dbReference type="Proteomes" id="UP001596039"/>
    </source>
</evidence>
<dbReference type="HAMAP" id="MF_01987">
    <property type="entry name" value="Ribokinase"/>
    <property type="match status" value="1"/>
</dbReference>
<comment type="similarity">
    <text evidence="12">Belongs to the carbohydrate kinase PfkB family. Ribokinase subfamily.</text>
</comment>
<keyword evidence="9 12" id="KW-0460">Magnesium</keyword>
<protein>
    <recommendedName>
        <fullName evidence="3 12">Ribokinase</fullName>
        <shortName evidence="12">RK</shortName>
        <ecNumber evidence="2 12">2.7.1.15</ecNumber>
    </recommendedName>
</protein>
<comment type="similarity">
    <text evidence="1">Belongs to the carbohydrate kinase pfkB family.</text>
</comment>
<evidence type="ECO:0000256" key="1">
    <source>
        <dbReference type="ARBA" id="ARBA00005380"/>
    </source>
</evidence>
<dbReference type="RefSeq" id="WP_386740644.1">
    <property type="nucleotide sequence ID" value="NZ_JBHSMG010000003.1"/>
</dbReference>
<evidence type="ECO:0000256" key="8">
    <source>
        <dbReference type="ARBA" id="ARBA00022840"/>
    </source>
</evidence>
<comment type="cofactor">
    <cofactor evidence="12">
        <name>Mg(2+)</name>
        <dbReference type="ChEBI" id="CHEBI:18420"/>
    </cofactor>
    <text evidence="12">Requires a divalent cation, most likely magnesium in vivo, as an electrophilic catalyst to aid phosphoryl group transfer. It is the chelate of the metal and the nucleotide that is the actual substrate.</text>
</comment>
<comment type="activity regulation">
    <text evidence="12">Activated by a monovalent cation that binds near, but not in, the active site. The most likely occupant of the site in vivo is potassium. Ion binding induces a conformational change that may alter substrate affinity.</text>
</comment>
<feature type="binding site" evidence="12">
    <location>
        <position position="277"/>
    </location>
    <ligand>
        <name>K(+)</name>
        <dbReference type="ChEBI" id="CHEBI:29103"/>
    </ligand>
</feature>
<keyword evidence="11 12" id="KW-0119">Carbohydrate metabolism</keyword>
<comment type="caution">
    <text evidence="14">The sequence shown here is derived from an EMBL/GenBank/DDBJ whole genome shotgun (WGS) entry which is preliminary data.</text>
</comment>
<evidence type="ECO:0000256" key="2">
    <source>
        <dbReference type="ARBA" id="ARBA00012035"/>
    </source>
</evidence>
<comment type="caution">
    <text evidence="12">Lacks conserved residue(s) required for the propagation of feature annotation.</text>
</comment>
<feature type="binding site" evidence="12">
    <location>
        <position position="238"/>
    </location>
    <ligand>
        <name>K(+)</name>
        <dbReference type="ChEBI" id="CHEBI:29103"/>
    </ligand>
</feature>
<feature type="binding site" evidence="12">
    <location>
        <position position="283"/>
    </location>
    <ligand>
        <name>K(+)</name>
        <dbReference type="ChEBI" id="CHEBI:29103"/>
    </ligand>
</feature>
<dbReference type="SUPFAM" id="SSF53613">
    <property type="entry name" value="Ribokinase-like"/>
    <property type="match status" value="1"/>
</dbReference>
<dbReference type="PROSITE" id="PS00584">
    <property type="entry name" value="PFKB_KINASES_2"/>
    <property type="match status" value="1"/>
</dbReference>
<feature type="binding site" evidence="12">
    <location>
        <begin position="12"/>
        <end position="14"/>
    </location>
    <ligand>
        <name>substrate</name>
    </ligand>
</feature>
<keyword evidence="6 12" id="KW-0547">Nucleotide-binding</keyword>
<accession>A0ABW0NR55</accession>
<organism evidence="14 15">
    <name type="scientific">Lysinimonas soli</name>
    <dbReference type="NCBI Taxonomy" id="1074233"/>
    <lineage>
        <taxon>Bacteria</taxon>
        <taxon>Bacillati</taxon>
        <taxon>Actinomycetota</taxon>
        <taxon>Actinomycetes</taxon>
        <taxon>Micrococcales</taxon>
        <taxon>Microbacteriaceae</taxon>
        <taxon>Lysinimonas</taxon>
    </lineage>
</organism>
<evidence type="ECO:0000256" key="7">
    <source>
        <dbReference type="ARBA" id="ARBA00022777"/>
    </source>
</evidence>
<keyword evidence="12" id="KW-0963">Cytoplasm</keyword>
<comment type="function">
    <text evidence="12">Catalyzes the phosphorylation of ribose at O-5 in a reaction requiring ATP and magnesium. The resulting D-ribose-5-phosphate can then be used either for sythesis of nucleotides, histidine, and tryptophan, or as a component of the pentose phosphate pathway.</text>
</comment>
<dbReference type="InterPro" id="IPR011877">
    <property type="entry name" value="Ribokinase"/>
</dbReference>
<feature type="binding site" evidence="12">
    <location>
        <begin position="211"/>
        <end position="216"/>
    </location>
    <ligand>
        <name>ATP</name>
        <dbReference type="ChEBI" id="CHEBI:30616"/>
    </ligand>
</feature>
<dbReference type="Proteomes" id="UP001596039">
    <property type="component" value="Unassembled WGS sequence"/>
</dbReference>
<evidence type="ECO:0000256" key="3">
    <source>
        <dbReference type="ARBA" id="ARBA00016943"/>
    </source>
</evidence>
<dbReference type="InterPro" id="IPR002173">
    <property type="entry name" value="Carboh/pur_kinase_PfkB_CS"/>
</dbReference>
<name>A0ABW0NR55_9MICO</name>
<keyword evidence="8 12" id="KW-0067">ATP-binding</keyword>
<comment type="pathway">
    <text evidence="12">Carbohydrate metabolism; D-ribose degradation; D-ribose 5-phosphate from beta-D-ribopyranose: step 2/2.</text>
</comment>
<keyword evidence="15" id="KW-1185">Reference proteome</keyword>